<reference evidence="6 7" key="1">
    <citation type="submission" date="2016-12" db="EMBL/GenBank/DDBJ databases">
        <authorList>
            <person name="Song W.-J."/>
            <person name="Kurnit D.M."/>
        </authorList>
    </citation>
    <scope>NUCLEOTIDE SEQUENCE [LARGE SCALE GENOMIC DNA]</scope>
    <source>
        <strain evidence="6 7">DSM 11393</strain>
    </source>
</reference>
<gene>
    <name evidence="6" type="ORF">SAMN02745728_02303</name>
</gene>
<dbReference type="Gene3D" id="1.10.260.40">
    <property type="entry name" value="lambda repressor-like DNA-binding domains"/>
    <property type="match status" value="1"/>
</dbReference>
<dbReference type="InterPro" id="IPR022452">
    <property type="entry name" value="MqsA"/>
</dbReference>
<evidence type="ECO:0000313" key="7">
    <source>
        <dbReference type="Proteomes" id="UP000186469"/>
    </source>
</evidence>
<dbReference type="CDD" id="cd12870">
    <property type="entry name" value="MqsA"/>
    <property type="match status" value="1"/>
</dbReference>
<dbReference type="CDD" id="cd00093">
    <property type="entry name" value="HTH_XRE"/>
    <property type="match status" value="1"/>
</dbReference>
<dbReference type="OrthoDB" id="7349669at2"/>
<evidence type="ECO:0000256" key="2">
    <source>
        <dbReference type="ARBA" id="ARBA00023125"/>
    </source>
</evidence>
<dbReference type="Pfam" id="PF15731">
    <property type="entry name" value="MqsA_antitoxin"/>
    <property type="match status" value="1"/>
</dbReference>
<dbReference type="EMBL" id="FRDI01000017">
    <property type="protein sequence ID" value="SHN72342.1"/>
    <property type="molecule type" value="Genomic_DNA"/>
</dbReference>
<dbReference type="SUPFAM" id="SSF47413">
    <property type="entry name" value="lambda repressor-like DNA-binding domains"/>
    <property type="match status" value="1"/>
</dbReference>
<dbReference type="InterPro" id="IPR010982">
    <property type="entry name" value="Lambda_DNA-bd_dom_sf"/>
</dbReference>
<dbReference type="InterPro" id="IPR052359">
    <property type="entry name" value="HTH-type_reg/antitoxin"/>
</dbReference>
<sequence length="146" mass="16218">MKCPECGHKMSIETKDITHTYKGKSTIIKNATGKYCSECDEFTFSLDEAQRVSDEMMAFNKSVNSSIVDPEYIVTVRKKLNLTQAEANKMFGGGPNAFSRYETGKALPPQSLVQLFQLLDRHPHLLQEIKNPPPNNTTSGGSLAYA</sequence>
<evidence type="ECO:0000313" key="6">
    <source>
        <dbReference type="EMBL" id="SHN72342.1"/>
    </source>
</evidence>
<dbReference type="Gene3D" id="3.10.20.860">
    <property type="match status" value="1"/>
</dbReference>
<keyword evidence="7" id="KW-1185">Reference proteome</keyword>
<keyword evidence="3" id="KW-0804">Transcription</keyword>
<accession>A0A1M7TNM6</accession>
<keyword evidence="2" id="KW-0238">DNA-binding</keyword>
<organism evidence="6 7">
    <name type="scientific">Desulfovibrio litoralis DSM 11393</name>
    <dbReference type="NCBI Taxonomy" id="1121455"/>
    <lineage>
        <taxon>Bacteria</taxon>
        <taxon>Pseudomonadati</taxon>
        <taxon>Thermodesulfobacteriota</taxon>
        <taxon>Desulfovibrionia</taxon>
        <taxon>Desulfovibrionales</taxon>
        <taxon>Desulfovibrionaceae</taxon>
        <taxon>Desulfovibrio</taxon>
    </lineage>
</organism>
<dbReference type="STRING" id="1121455.SAMN02745728_02303"/>
<dbReference type="PANTHER" id="PTHR36511">
    <property type="entry name" value="MERR FAMILY BACTERIAL REGULATORY PROTEIN"/>
    <property type="match status" value="1"/>
</dbReference>
<dbReference type="NCBIfam" id="TIGR03830">
    <property type="entry name" value="CxxCG_CxxCG_HTH"/>
    <property type="match status" value="1"/>
</dbReference>
<proteinExistence type="predicted"/>
<protein>
    <submittedName>
        <fullName evidence="6">HTH-type transcriptional regulator / antitoxin MqsA</fullName>
    </submittedName>
</protein>
<dbReference type="GO" id="GO:0003677">
    <property type="term" value="F:DNA binding"/>
    <property type="evidence" value="ECO:0007669"/>
    <property type="project" value="UniProtKB-KW"/>
</dbReference>
<dbReference type="PANTHER" id="PTHR36511:SF4">
    <property type="entry name" value="ANTITOXIN MQSA"/>
    <property type="match status" value="1"/>
</dbReference>
<name>A0A1M7TNM6_9BACT</name>
<dbReference type="InterPro" id="IPR032758">
    <property type="entry name" value="MqsA/HigA-2"/>
</dbReference>
<keyword evidence="1" id="KW-0805">Transcription regulation</keyword>
<evidence type="ECO:0000256" key="3">
    <source>
        <dbReference type="ARBA" id="ARBA00023163"/>
    </source>
</evidence>
<dbReference type="RefSeq" id="WP_072697972.1">
    <property type="nucleotide sequence ID" value="NZ_FRDI01000017.1"/>
</dbReference>
<evidence type="ECO:0000256" key="4">
    <source>
        <dbReference type="SAM" id="MobiDB-lite"/>
    </source>
</evidence>
<dbReference type="AlphaFoldDB" id="A0A1M7TNM6"/>
<dbReference type="NCBIfam" id="TIGR03831">
    <property type="entry name" value="YgiT_finger"/>
    <property type="match status" value="1"/>
</dbReference>
<dbReference type="PROSITE" id="PS50943">
    <property type="entry name" value="HTH_CROC1"/>
    <property type="match status" value="1"/>
</dbReference>
<evidence type="ECO:0000256" key="1">
    <source>
        <dbReference type="ARBA" id="ARBA00023015"/>
    </source>
</evidence>
<feature type="region of interest" description="Disordered" evidence="4">
    <location>
        <begin position="127"/>
        <end position="146"/>
    </location>
</feature>
<dbReference type="InterPro" id="IPR022453">
    <property type="entry name" value="Znf_MqsA-type"/>
</dbReference>
<dbReference type="InterPro" id="IPR001387">
    <property type="entry name" value="Cro/C1-type_HTH"/>
</dbReference>
<evidence type="ECO:0000259" key="5">
    <source>
        <dbReference type="PROSITE" id="PS50943"/>
    </source>
</evidence>
<feature type="compositionally biased region" description="Polar residues" evidence="4">
    <location>
        <begin position="136"/>
        <end position="146"/>
    </location>
</feature>
<feature type="domain" description="HTH cro/C1-type" evidence="5">
    <location>
        <begin position="73"/>
        <end position="126"/>
    </location>
</feature>
<dbReference type="Proteomes" id="UP000186469">
    <property type="component" value="Unassembled WGS sequence"/>
</dbReference>